<protein>
    <submittedName>
        <fullName evidence="2">Uncharacterized protein</fullName>
    </submittedName>
</protein>
<evidence type="ECO:0000313" key="3">
    <source>
        <dbReference type="Proteomes" id="UP000215914"/>
    </source>
</evidence>
<dbReference type="EMBL" id="CM007895">
    <property type="protein sequence ID" value="OTG23559.1"/>
    <property type="molecule type" value="Genomic_DNA"/>
</dbReference>
<dbReference type="EMBL" id="MNCJ02000321">
    <property type="protein sequence ID" value="KAF5803909.1"/>
    <property type="molecule type" value="Genomic_DNA"/>
</dbReference>
<gene>
    <name evidence="2" type="ORF">HannXRQ_Chr06g0183871</name>
    <name evidence="1" type="ORF">HanXRQr2_Chr06g0276951</name>
</gene>
<evidence type="ECO:0000313" key="1">
    <source>
        <dbReference type="EMBL" id="KAF5803909.1"/>
    </source>
</evidence>
<keyword evidence="3" id="KW-1185">Reference proteome</keyword>
<dbReference type="Proteomes" id="UP000215914">
    <property type="component" value="Chromosome 6"/>
</dbReference>
<sequence>MYVFGCALTIVTNHYGQRNLRLVMTRNTRYGFVFFIESHYKRRRIRDMVLIVQGNLMMTVKNCCQLQIMLVMLAHVQRNPLMNLVNEFEEGKITENIPLQDTFDDSAYDTFHHDDFSEPRKKDRREVEIELHVDLVHDYFAP</sequence>
<reference evidence="2" key="2">
    <citation type="submission" date="2017-02" db="EMBL/GenBank/DDBJ databases">
        <title>Sunflower complete genome.</title>
        <authorList>
            <person name="Langlade N."/>
            <person name="Munos S."/>
        </authorList>
    </citation>
    <scope>NUCLEOTIDE SEQUENCE [LARGE SCALE GENOMIC DNA]</scope>
    <source>
        <tissue evidence="2">Leaves</tissue>
    </source>
</reference>
<dbReference type="InParanoid" id="A0A251UKH5"/>
<name>A0A251UKH5_HELAN</name>
<proteinExistence type="predicted"/>
<reference evidence="1" key="3">
    <citation type="submission" date="2020-06" db="EMBL/GenBank/DDBJ databases">
        <title>Helianthus annuus Genome sequencing and assembly Release 2.</title>
        <authorList>
            <person name="Gouzy J."/>
            <person name="Langlade N."/>
            <person name="Munos S."/>
        </authorList>
    </citation>
    <scope>NUCLEOTIDE SEQUENCE</scope>
    <source>
        <tissue evidence="1">Leaves</tissue>
    </source>
</reference>
<reference evidence="1 3" key="1">
    <citation type="journal article" date="2017" name="Nature">
        <title>The sunflower genome provides insights into oil metabolism, flowering and Asterid evolution.</title>
        <authorList>
            <person name="Badouin H."/>
            <person name="Gouzy J."/>
            <person name="Grassa C.J."/>
            <person name="Murat F."/>
            <person name="Staton S.E."/>
            <person name="Cottret L."/>
            <person name="Lelandais-Briere C."/>
            <person name="Owens G.L."/>
            <person name="Carrere S."/>
            <person name="Mayjonade B."/>
            <person name="Legrand L."/>
            <person name="Gill N."/>
            <person name="Kane N.C."/>
            <person name="Bowers J.E."/>
            <person name="Hubner S."/>
            <person name="Bellec A."/>
            <person name="Berard A."/>
            <person name="Berges H."/>
            <person name="Blanchet N."/>
            <person name="Boniface M.C."/>
            <person name="Brunel D."/>
            <person name="Catrice O."/>
            <person name="Chaidir N."/>
            <person name="Claudel C."/>
            <person name="Donnadieu C."/>
            <person name="Faraut T."/>
            <person name="Fievet G."/>
            <person name="Helmstetter N."/>
            <person name="King M."/>
            <person name="Knapp S.J."/>
            <person name="Lai Z."/>
            <person name="Le Paslier M.C."/>
            <person name="Lippi Y."/>
            <person name="Lorenzon L."/>
            <person name="Mandel J.R."/>
            <person name="Marage G."/>
            <person name="Marchand G."/>
            <person name="Marquand E."/>
            <person name="Bret-Mestries E."/>
            <person name="Morien E."/>
            <person name="Nambeesan S."/>
            <person name="Nguyen T."/>
            <person name="Pegot-Espagnet P."/>
            <person name="Pouilly N."/>
            <person name="Raftis F."/>
            <person name="Sallet E."/>
            <person name="Schiex T."/>
            <person name="Thomas J."/>
            <person name="Vandecasteele C."/>
            <person name="Vares D."/>
            <person name="Vear F."/>
            <person name="Vautrin S."/>
            <person name="Crespi M."/>
            <person name="Mangin B."/>
            <person name="Burke J.M."/>
            <person name="Salse J."/>
            <person name="Munos S."/>
            <person name="Vincourt P."/>
            <person name="Rieseberg L.H."/>
            <person name="Langlade N.B."/>
        </authorList>
    </citation>
    <scope>NUCLEOTIDE SEQUENCE [LARGE SCALE GENOMIC DNA]</scope>
    <source>
        <strain evidence="3">cv. SF193</strain>
        <tissue evidence="1">Leaves</tissue>
    </source>
</reference>
<dbReference type="Gramene" id="mRNA:HanXRQr2_Chr06g0276951">
    <property type="protein sequence ID" value="mRNA:HanXRQr2_Chr06g0276951"/>
    <property type="gene ID" value="HanXRQr2_Chr06g0276951"/>
</dbReference>
<dbReference type="AlphaFoldDB" id="A0A251UKH5"/>
<accession>A0A251UKH5</accession>
<evidence type="ECO:0000313" key="2">
    <source>
        <dbReference type="EMBL" id="OTG23559.1"/>
    </source>
</evidence>
<organism evidence="2 3">
    <name type="scientific">Helianthus annuus</name>
    <name type="common">Common sunflower</name>
    <dbReference type="NCBI Taxonomy" id="4232"/>
    <lineage>
        <taxon>Eukaryota</taxon>
        <taxon>Viridiplantae</taxon>
        <taxon>Streptophyta</taxon>
        <taxon>Embryophyta</taxon>
        <taxon>Tracheophyta</taxon>
        <taxon>Spermatophyta</taxon>
        <taxon>Magnoliopsida</taxon>
        <taxon>eudicotyledons</taxon>
        <taxon>Gunneridae</taxon>
        <taxon>Pentapetalae</taxon>
        <taxon>asterids</taxon>
        <taxon>campanulids</taxon>
        <taxon>Asterales</taxon>
        <taxon>Asteraceae</taxon>
        <taxon>Asteroideae</taxon>
        <taxon>Heliantheae alliance</taxon>
        <taxon>Heliantheae</taxon>
        <taxon>Helianthus</taxon>
    </lineage>
</organism>